<evidence type="ECO:0000313" key="2">
    <source>
        <dbReference type="Proteomes" id="UP001589750"/>
    </source>
</evidence>
<name>A0ABV5KFB7_9ACTN</name>
<accession>A0ABV5KFB7</accession>
<protein>
    <submittedName>
        <fullName evidence="1">Uncharacterized protein</fullName>
    </submittedName>
</protein>
<keyword evidence="2" id="KW-1185">Reference proteome</keyword>
<reference evidence="1 2" key="1">
    <citation type="submission" date="2024-09" db="EMBL/GenBank/DDBJ databases">
        <authorList>
            <person name="Sun Q."/>
            <person name="Mori K."/>
        </authorList>
    </citation>
    <scope>NUCLEOTIDE SEQUENCE [LARGE SCALE GENOMIC DNA]</scope>
    <source>
        <strain evidence="1 2">JCM 9626</strain>
    </source>
</reference>
<comment type="caution">
    <text evidence="1">The sequence shown here is derived from an EMBL/GenBank/DDBJ whole genome shotgun (WGS) entry which is preliminary data.</text>
</comment>
<sequence>MSDLPAYLVGFVDDQGLIPDRASLPVHDSPAVGCRVCHQGDLDSLVGRSGLRVTVDGAGGMPALARAAAGPFGIVAATVRLQDPGDPVANVRRFLVAARDADLPEDVLLHVEVQGPPLGSWLSVADEVAAVEGALVLDLDAGDPASPEVWTEAWIEAALDRELPFVLSGGSIGAALDTLATTARLWGDADDLVAARRWCRSWQTRDVPAALTYLEGLS</sequence>
<dbReference type="EMBL" id="JBHMDG010000034">
    <property type="protein sequence ID" value="MFB9315436.1"/>
    <property type="molecule type" value="Genomic_DNA"/>
</dbReference>
<gene>
    <name evidence="1" type="ORF">ACFFRI_20495</name>
</gene>
<evidence type="ECO:0000313" key="1">
    <source>
        <dbReference type="EMBL" id="MFB9315436.1"/>
    </source>
</evidence>
<dbReference type="RefSeq" id="WP_140009240.1">
    <property type="nucleotide sequence ID" value="NZ_JBHMDG010000034.1"/>
</dbReference>
<proteinExistence type="predicted"/>
<organism evidence="1 2">
    <name type="scientific">Nocardioides plantarum</name>
    <dbReference type="NCBI Taxonomy" id="29299"/>
    <lineage>
        <taxon>Bacteria</taxon>
        <taxon>Bacillati</taxon>
        <taxon>Actinomycetota</taxon>
        <taxon>Actinomycetes</taxon>
        <taxon>Propionibacteriales</taxon>
        <taxon>Nocardioidaceae</taxon>
        <taxon>Nocardioides</taxon>
    </lineage>
</organism>
<dbReference type="Proteomes" id="UP001589750">
    <property type="component" value="Unassembled WGS sequence"/>
</dbReference>